<dbReference type="CDD" id="cd00325">
    <property type="entry name" value="chitinase_GH19"/>
    <property type="match status" value="1"/>
</dbReference>
<sequence length="207" mass="21641">MAIKLVAILLVGVLAGALPAFVLAQNCRCDAGLCCSQYGYCGTGNDFCGTGCQAGPCYSSGGSVSVSDVVTEDFFNGIISQAAGSCAGKNFYSRNAFLNAASSYPQFGQDGSADDSKREIAAFFAHVAHETGRDESLGETVANVLTSLPFIALGIQAPRKNLNCKLYANSLIGVGIASGLYHSSRGKLRKYLRWADYTMIATATVVS</sequence>
<dbReference type="SUPFAM" id="SSF53955">
    <property type="entry name" value="Lysozyme-like"/>
    <property type="match status" value="1"/>
</dbReference>
<dbReference type="PROSITE" id="PS00773">
    <property type="entry name" value="CHITINASE_19_1"/>
    <property type="match status" value="1"/>
</dbReference>
<evidence type="ECO:0000256" key="3">
    <source>
        <dbReference type="PROSITE-ProRule" id="PRU00261"/>
    </source>
</evidence>
<dbReference type="EMBL" id="CP126652">
    <property type="protein sequence ID" value="WJZ88240.1"/>
    <property type="molecule type" value="Genomic_DNA"/>
</dbReference>
<dbReference type="PROSITE" id="PS00026">
    <property type="entry name" value="CHIT_BIND_I_1"/>
    <property type="match status" value="1"/>
</dbReference>
<evidence type="ECO:0000256" key="1">
    <source>
        <dbReference type="ARBA" id="ARBA00022669"/>
    </source>
</evidence>
<protein>
    <recommendedName>
        <fullName evidence="5">Chitin-binding type-1 domain-containing protein</fullName>
    </recommendedName>
</protein>
<dbReference type="InterPro" id="IPR036861">
    <property type="entry name" value="Endochitinase-like_sf"/>
</dbReference>
<dbReference type="Pfam" id="PF00187">
    <property type="entry name" value="Chitin_bind_1"/>
    <property type="match status" value="1"/>
</dbReference>
<name>A0ABY9BZK1_VITVI</name>
<dbReference type="Proteomes" id="UP001227230">
    <property type="component" value="Chromosome 5"/>
</dbReference>
<dbReference type="Pfam" id="PF00182">
    <property type="entry name" value="Glyco_hydro_19"/>
    <property type="match status" value="1"/>
</dbReference>
<evidence type="ECO:0000256" key="2">
    <source>
        <dbReference type="ARBA" id="ARBA00023157"/>
    </source>
</evidence>
<dbReference type="CDD" id="cd00035">
    <property type="entry name" value="ChtBD1"/>
    <property type="match status" value="1"/>
</dbReference>
<dbReference type="Gene3D" id="3.30.60.10">
    <property type="entry name" value="Endochitinase-like"/>
    <property type="match status" value="1"/>
</dbReference>
<comment type="caution">
    <text evidence="3">Lacks conserved residue(s) required for the propagation of feature annotation.</text>
</comment>
<feature type="chain" id="PRO_5046251705" description="Chitin-binding type-1 domain-containing protein" evidence="4">
    <location>
        <begin position="25"/>
        <end position="207"/>
    </location>
</feature>
<feature type="disulfide bond" evidence="3">
    <location>
        <begin position="34"/>
        <end position="48"/>
    </location>
</feature>
<dbReference type="PROSITE" id="PS50941">
    <property type="entry name" value="CHIT_BIND_I_2"/>
    <property type="match status" value="1"/>
</dbReference>
<dbReference type="InterPro" id="IPR001002">
    <property type="entry name" value="Chitin-bd_1"/>
</dbReference>
<dbReference type="InterPro" id="IPR018371">
    <property type="entry name" value="Chitin-binding_1_CS"/>
</dbReference>
<keyword evidence="7" id="KW-1185">Reference proteome</keyword>
<dbReference type="SUPFAM" id="SSF57016">
    <property type="entry name" value="Plant lectins/antimicrobial peptides"/>
    <property type="match status" value="1"/>
</dbReference>
<keyword evidence="4" id="KW-0732">Signal</keyword>
<feature type="domain" description="Chitin-binding type-1" evidence="5">
    <location>
        <begin position="24"/>
        <end position="59"/>
    </location>
</feature>
<evidence type="ECO:0000259" key="5">
    <source>
        <dbReference type="PROSITE" id="PS50941"/>
    </source>
</evidence>
<dbReference type="PANTHER" id="PTHR22595">
    <property type="entry name" value="CHITINASE-RELATED"/>
    <property type="match status" value="1"/>
</dbReference>
<organism evidence="6 7">
    <name type="scientific">Vitis vinifera</name>
    <name type="common">Grape</name>
    <dbReference type="NCBI Taxonomy" id="29760"/>
    <lineage>
        <taxon>Eukaryota</taxon>
        <taxon>Viridiplantae</taxon>
        <taxon>Streptophyta</taxon>
        <taxon>Embryophyta</taxon>
        <taxon>Tracheophyta</taxon>
        <taxon>Spermatophyta</taxon>
        <taxon>Magnoliopsida</taxon>
        <taxon>eudicotyledons</taxon>
        <taxon>Gunneridae</taxon>
        <taxon>Pentapetalae</taxon>
        <taxon>rosids</taxon>
        <taxon>Vitales</taxon>
        <taxon>Vitaceae</taxon>
        <taxon>Viteae</taxon>
        <taxon>Vitis</taxon>
    </lineage>
</organism>
<dbReference type="PANTHER" id="PTHR22595:SF194">
    <property type="entry name" value="CHITINASE FAMILY PROTEIN"/>
    <property type="match status" value="1"/>
</dbReference>
<feature type="disulfide bond" evidence="3">
    <location>
        <begin position="29"/>
        <end position="41"/>
    </location>
</feature>
<feature type="signal peptide" evidence="4">
    <location>
        <begin position="1"/>
        <end position="24"/>
    </location>
</feature>
<dbReference type="Gene3D" id="1.10.530.10">
    <property type="match status" value="1"/>
</dbReference>
<evidence type="ECO:0000313" key="7">
    <source>
        <dbReference type="Proteomes" id="UP001227230"/>
    </source>
</evidence>
<evidence type="ECO:0000256" key="4">
    <source>
        <dbReference type="SAM" id="SignalP"/>
    </source>
</evidence>
<evidence type="ECO:0000313" key="6">
    <source>
        <dbReference type="EMBL" id="WJZ88240.1"/>
    </source>
</evidence>
<dbReference type="InterPro" id="IPR000726">
    <property type="entry name" value="Glyco_hydro_19_cat"/>
</dbReference>
<gene>
    <name evidence="6" type="ORF">VitviT2T_007561</name>
</gene>
<proteinExistence type="predicted"/>
<keyword evidence="1 3" id="KW-0147">Chitin-binding</keyword>
<dbReference type="SMART" id="SM00270">
    <property type="entry name" value="ChtBD1"/>
    <property type="match status" value="1"/>
</dbReference>
<keyword evidence="2 3" id="KW-1015">Disulfide bond</keyword>
<dbReference type="InterPro" id="IPR023346">
    <property type="entry name" value="Lysozyme-like_dom_sf"/>
</dbReference>
<reference evidence="6 7" key="1">
    <citation type="journal article" date="2023" name="Hortic Res">
        <title>The complete reference genome for grapevine (Vitis vinifera L.) genetics and breeding.</title>
        <authorList>
            <person name="Shi X."/>
            <person name="Cao S."/>
            <person name="Wang X."/>
            <person name="Huang S."/>
            <person name="Wang Y."/>
            <person name="Liu Z."/>
            <person name="Liu W."/>
            <person name="Leng X."/>
            <person name="Peng Y."/>
            <person name="Wang N."/>
            <person name="Wang Y."/>
            <person name="Ma Z."/>
            <person name="Xu X."/>
            <person name="Zhang F."/>
            <person name="Xue H."/>
            <person name="Zhong H."/>
            <person name="Wang Y."/>
            <person name="Zhang K."/>
            <person name="Velt A."/>
            <person name="Avia K."/>
            <person name="Holtgrawe D."/>
            <person name="Grimplet J."/>
            <person name="Matus J.T."/>
            <person name="Ware D."/>
            <person name="Wu X."/>
            <person name="Wang H."/>
            <person name="Liu C."/>
            <person name="Fang Y."/>
            <person name="Rustenholz C."/>
            <person name="Cheng Z."/>
            <person name="Xiao H."/>
            <person name="Zhou Y."/>
        </authorList>
    </citation>
    <scope>NUCLEOTIDE SEQUENCE [LARGE SCALE GENOMIC DNA]</scope>
    <source>
        <strain evidence="7">cv. Pinot noir / PN40024</strain>
        <tissue evidence="6">Leaf</tissue>
    </source>
</reference>
<dbReference type="PRINTS" id="PR00451">
    <property type="entry name" value="CHITINBINDNG"/>
</dbReference>
<accession>A0ABY9BZK1</accession>